<feature type="compositionally biased region" description="Gly residues" evidence="1">
    <location>
        <begin position="300"/>
        <end position="310"/>
    </location>
</feature>
<proteinExistence type="predicted"/>
<feature type="compositionally biased region" description="Gly residues" evidence="1">
    <location>
        <begin position="253"/>
        <end position="276"/>
    </location>
</feature>
<dbReference type="AlphaFoldDB" id="W2SY01"/>
<evidence type="ECO:0000256" key="1">
    <source>
        <dbReference type="SAM" id="MobiDB-lite"/>
    </source>
</evidence>
<feature type="region of interest" description="Disordered" evidence="1">
    <location>
        <begin position="19"/>
        <end position="43"/>
    </location>
</feature>
<dbReference type="Proteomes" id="UP000053676">
    <property type="component" value="Unassembled WGS sequence"/>
</dbReference>
<feature type="compositionally biased region" description="Gly residues" evidence="1">
    <location>
        <begin position="227"/>
        <end position="239"/>
    </location>
</feature>
<dbReference type="KEGG" id="nai:NECAME_03957"/>
<dbReference type="PANTHER" id="PTHR10068:SF14">
    <property type="entry name" value="CELL WALL ADHESIN EAP1"/>
    <property type="match status" value="1"/>
</dbReference>
<reference evidence="3" key="1">
    <citation type="journal article" date="2014" name="Nat. Genet.">
        <title>Genome of the human hookworm Necator americanus.</title>
        <authorList>
            <person name="Tang Y.T."/>
            <person name="Gao X."/>
            <person name="Rosa B.A."/>
            <person name="Abubucker S."/>
            <person name="Hallsworth-Pepin K."/>
            <person name="Martin J."/>
            <person name="Tyagi R."/>
            <person name="Heizer E."/>
            <person name="Zhang X."/>
            <person name="Bhonagiri-Palsikar V."/>
            <person name="Minx P."/>
            <person name="Warren W.C."/>
            <person name="Wang Q."/>
            <person name="Zhan B."/>
            <person name="Hotez P.J."/>
            <person name="Sternberg P.W."/>
            <person name="Dougall A."/>
            <person name="Gaze S.T."/>
            <person name="Mulvenna J."/>
            <person name="Sotillo J."/>
            <person name="Ranganathan S."/>
            <person name="Rabelo E.M."/>
            <person name="Wilson R.K."/>
            <person name="Felgner P.L."/>
            <person name="Bethony J."/>
            <person name="Hawdon J.M."/>
            <person name="Gasser R.B."/>
            <person name="Loukas A."/>
            <person name="Mitreva M."/>
        </authorList>
    </citation>
    <scope>NUCLEOTIDE SEQUENCE [LARGE SCALE GENOMIC DNA]</scope>
</reference>
<evidence type="ECO:0000313" key="2">
    <source>
        <dbReference type="EMBL" id="ETN74644.1"/>
    </source>
</evidence>
<name>W2SY01_NECAM</name>
<dbReference type="PANTHER" id="PTHR10068">
    <property type="entry name" value="BONE MARROW PROTEOGLYCAN"/>
    <property type="match status" value="1"/>
</dbReference>
<protein>
    <submittedName>
        <fullName evidence="2">Uncharacterized protein</fullName>
    </submittedName>
</protein>
<gene>
    <name evidence="2" type="ORF">NECAME_03957</name>
</gene>
<accession>W2SY01</accession>
<dbReference type="EMBL" id="KI660344">
    <property type="protein sequence ID" value="ETN74644.1"/>
    <property type="molecule type" value="Genomic_DNA"/>
</dbReference>
<dbReference type="OrthoDB" id="5876428at2759"/>
<organism evidence="2 3">
    <name type="scientific">Necator americanus</name>
    <name type="common">Human hookworm</name>
    <dbReference type="NCBI Taxonomy" id="51031"/>
    <lineage>
        <taxon>Eukaryota</taxon>
        <taxon>Metazoa</taxon>
        <taxon>Ecdysozoa</taxon>
        <taxon>Nematoda</taxon>
        <taxon>Chromadorea</taxon>
        <taxon>Rhabditida</taxon>
        <taxon>Rhabditina</taxon>
        <taxon>Rhabditomorpha</taxon>
        <taxon>Strongyloidea</taxon>
        <taxon>Ancylostomatidae</taxon>
        <taxon>Bunostominae</taxon>
        <taxon>Necator</taxon>
    </lineage>
</organism>
<feature type="compositionally biased region" description="Low complexity" evidence="1">
    <location>
        <begin position="25"/>
        <end position="36"/>
    </location>
</feature>
<keyword evidence="3" id="KW-1185">Reference proteome</keyword>
<sequence length="327" mass="34026">MVDDAWGCHETERKLELNGAELETSKSATKPSPSSPIGRGPTKIQTLRTSKYAAYRITTNERRKCNEKSRRVFLYRLSAKPCELGREFLVPCGSCCCTLAYQLKSLKRQASLGGFKTLSLLRAVVKVFDKPAKKPRKMEAEDLNRVKFNAAGPLIMDQGLQGPVPVSHRLPMHRLKIFIEKAYRWGSEPIFPGIPFGPGKPGFPGFPIGPGGPGTPIPLKVAFAPTGPGGPIGPGGPVGPGSPMLRIPDAPGSPGGPGFPGSPGGPISPGGPGGPGKPCVRPPTFSPGFPSIPGAPTGPSGPGGPGGPGGHLMHPPNPRVALTVTPS</sequence>
<feature type="region of interest" description="Disordered" evidence="1">
    <location>
        <begin position="222"/>
        <end position="327"/>
    </location>
</feature>
<evidence type="ECO:0000313" key="3">
    <source>
        <dbReference type="Proteomes" id="UP000053676"/>
    </source>
</evidence>